<evidence type="ECO:0000313" key="5">
    <source>
        <dbReference type="Proteomes" id="UP000075221"/>
    </source>
</evidence>
<dbReference type="EMBL" id="CP014352">
    <property type="protein sequence ID" value="AMS04376.1"/>
    <property type="molecule type" value="Genomic_DNA"/>
</dbReference>
<dbReference type="Gene3D" id="3.30.300.30">
    <property type="match status" value="1"/>
</dbReference>
<evidence type="ECO:0000259" key="1">
    <source>
        <dbReference type="Pfam" id="PF00501"/>
    </source>
</evidence>
<dbReference type="Gene3D" id="3.40.50.12780">
    <property type="entry name" value="N-terminal domain of ligase-like"/>
    <property type="match status" value="1"/>
</dbReference>
<dbReference type="Pfam" id="PF00501">
    <property type="entry name" value="AMP-binding"/>
    <property type="match status" value="1"/>
</dbReference>
<evidence type="ECO:0000259" key="2">
    <source>
        <dbReference type="Pfam" id="PF13193"/>
    </source>
</evidence>
<dbReference type="SUPFAM" id="SSF56801">
    <property type="entry name" value="Acetyl-CoA synthetase-like"/>
    <property type="match status" value="1"/>
</dbReference>
<feature type="domain" description="AMP-dependent synthetase/ligase" evidence="1">
    <location>
        <begin position="14"/>
        <end position="351"/>
    </location>
</feature>
<organism evidence="3 5">
    <name type="scientific">Acidipropionibacterium acidipropionici</name>
    <dbReference type="NCBI Taxonomy" id="1748"/>
    <lineage>
        <taxon>Bacteria</taxon>
        <taxon>Bacillati</taxon>
        <taxon>Actinomycetota</taxon>
        <taxon>Actinomycetes</taxon>
        <taxon>Propionibacteriales</taxon>
        <taxon>Propionibacteriaceae</taxon>
        <taxon>Acidipropionibacterium</taxon>
    </lineage>
</organism>
<dbReference type="RefSeq" id="WP_062818875.1">
    <property type="nucleotide sequence ID" value="NZ_CP014352.1"/>
</dbReference>
<dbReference type="AlphaFoldDB" id="A0AAC9FBQ6"/>
<dbReference type="InterPro" id="IPR050237">
    <property type="entry name" value="ATP-dep_AMP-bd_enzyme"/>
</dbReference>
<evidence type="ECO:0000313" key="4">
    <source>
        <dbReference type="EMBL" id="AOZ45870.1"/>
    </source>
</evidence>
<dbReference type="InterPro" id="IPR025110">
    <property type="entry name" value="AMP-bd_C"/>
</dbReference>
<gene>
    <name evidence="4" type="ORF">A8L58_03150</name>
    <name evidence="3" type="ORF">AXH35_01685</name>
</gene>
<feature type="domain" description="AMP-binding enzyme C-terminal" evidence="2">
    <location>
        <begin position="402"/>
        <end position="476"/>
    </location>
</feature>
<dbReference type="GO" id="GO:0016878">
    <property type="term" value="F:acid-thiol ligase activity"/>
    <property type="evidence" value="ECO:0007669"/>
    <property type="project" value="UniProtKB-ARBA"/>
</dbReference>
<sequence length="500" mass="52889">MNTAEYLVGDGESGSVAVVDSDGVHSYADLRAQASRCRAALEELGLRAGDRVGLIGANCFGWVAAYLGVLAAGMVAVPIAHTLRPDEIVSRIRWLGVQAAFLGPMESRRLAGQVPGGLPMAAEGPSPAGPPLRFVDRPADLDAALVFTSGTTGRPHVVRLTHANLQANTGSILSYLPLADSDRVLVVLPFSYVFGASLLHTHLRVGAALVVQPNAAFPQQMVERMAAERCTGLAGVPSTFSVLLRNSTFGSRRLPDLRIIQQAGGRLAPTMVEELRGAQPQAQVFVMYGQTEATARLSYLPPQELDRRPGSIGRGIPGVDLRVVGEDGSQVAAGQIGEIVAGGDNISPGYLDDPEETARRMPGGVLRTGDLATVDEDGYIYVVDRREDFIKSWGVRISSQDIEAVALQLTDLVSVAAVGVPDEAAGERVELVAVPREGSRLTEGQIIDHCRARLARTMVPQAVHLVPLMPLNGNGKISKTAVRELCVDLARADQSPGGSS</sequence>
<dbReference type="EMBL" id="CP015970">
    <property type="protein sequence ID" value="AOZ45870.1"/>
    <property type="molecule type" value="Genomic_DNA"/>
</dbReference>
<keyword evidence="6" id="KW-1185">Reference proteome</keyword>
<dbReference type="PANTHER" id="PTHR43767:SF1">
    <property type="entry name" value="NONRIBOSOMAL PEPTIDE SYNTHASE PES1 (EUROFUNG)-RELATED"/>
    <property type="match status" value="1"/>
</dbReference>
<dbReference type="InterPro" id="IPR000873">
    <property type="entry name" value="AMP-dep_synth/lig_dom"/>
</dbReference>
<dbReference type="PANTHER" id="PTHR43767">
    <property type="entry name" value="LONG-CHAIN-FATTY-ACID--COA LIGASE"/>
    <property type="match status" value="1"/>
</dbReference>
<reference evidence="4 6" key="1">
    <citation type="journal article" date="2016" name="Plant Dis.">
        <title>Improved production of propionic acid using genome shuffling.</title>
        <authorList>
            <person name="Luna-Flores C.H."/>
            <person name="Palfreyman R.W."/>
            <person name="Kromer J.O."/>
            <person name="Nielsen L.K."/>
            <person name="Marcellin E."/>
        </authorList>
    </citation>
    <scope>NUCLEOTIDE SEQUENCE [LARGE SCALE GENOMIC DNA]</scope>
    <source>
        <strain evidence="4 6">F3E8</strain>
    </source>
</reference>
<dbReference type="InterPro" id="IPR045851">
    <property type="entry name" value="AMP-bd_C_sf"/>
</dbReference>
<dbReference type="InterPro" id="IPR042099">
    <property type="entry name" value="ANL_N_sf"/>
</dbReference>
<protein>
    <submittedName>
        <fullName evidence="3">AMP-dependent synthetase</fullName>
    </submittedName>
</protein>
<name>A0AAC9FBQ6_9ACTN</name>
<proteinExistence type="predicted"/>
<dbReference type="Pfam" id="PF13193">
    <property type="entry name" value="AMP-binding_C"/>
    <property type="match status" value="1"/>
</dbReference>
<dbReference type="Proteomes" id="UP000178666">
    <property type="component" value="Chromosome"/>
</dbReference>
<dbReference type="Proteomes" id="UP000075221">
    <property type="component" value="Chromosome"/>
</dbReference>
<evidence type="ECO:0000313" key="3">
    <source>
        <dbReference type="EMBL" id="AMS04376.1"/>
    </source>
</evidence>
<reference evidence="3 5" key="2">
    <citation type="submission" date="2016-02" db="EMBL/GenBank/DDBJ databases">
        <title>Complete Genome Sequence of Propionibacterium acidipropionici ATCC 55737.</title>
        <authorList>
            <person name="Luna Flores C.H."/>
            <person name="Nielsen L.K."/>
            <person name="Marcellin E."/>
        </authorList>
    </citation>
    <scope>NUCLEOTIDE SEQUENCE [LARGE SCALE GENOMIC DNA]</scope>
    <source>
        <strain evidence="3 5">ATCC 55737</strain>
    </source>
</reference>
<evidence type="ECO:0000313" key="6">
    <source>
        <dbReference type="Proteomes" id="UP000178666"/>
    </source>
</evidence>
<accession>A0AAC9FBQ6</accession>